<dbReference type="AlphaFoldDB" id="A0A8K0CN02"/>
<reference evidence="1" key="1">
    <citation type="submission" date="2019-08" db="EMBL/GenBank/DDBJ databases">
        <title>The genome of the North American firefly Photinus pyralis.</title>
        <authorList>
            <consortium name="Photinus pyralis genome working group"/>
            <person name="Fallon T.R."/>
            <person name="Sander Lower S.E."/>
            <person name="Weng J.-K."/>
        </authorList>
    </citation>
    <scope>NUCLEOTIDE SEQUENCE</scope>
    <source>
        <strain evidence="1">TRF0915ILg1</strain>
        <tissue evidence="1">Whole body</tissue>
    </source>
</reference>
<organism evidence="1 2">
    <name type="scientific">Ignelater luminosus</name>
    <name type="common">Cucubano</name>
    <name type="synonym">Pyrophorus luminosus</name>
    <dbReference type="NCBI Taxonomy" id="2038154"/>
    <lineage>
        <taxon>Eukaryota</taxon>
        <taxon>Metazoa</taxon>
        <taxon>Ecdysozoa</taxon>
        <taxon>Arthropoda</taxon>
        <taxon>Hexapoda</taxon>
        <taxon>Insecta</taxon>
        <taxon>Pterygota</taxon>
        <taxon>Neoptera</taxon>
        <taxon>Endopterygota</taxon>
        <taxon>Coleoptera</taxon>
        <taxon>Polyphaga</taxon>
        <taxon>Elateriformia</taxon>
        <taxon>Elateroidea</taxon>
        <taxon>Elateridae</taxon>
        <taxon>Agrypninae</taxon>
        <taxon>Pyrophorini</taxon>
        <taxon>Ignelater</taxon>
    </lineage>
</organism>
<accession>A0A8K0CN02</accession>
<keyword evidence="2" id="KW-1185">Reference proteome</keyword>
<dbReference type="Proteomes" id="UP000801492">
    <property type="component" value="Unassembled WGS sequence"/>
</dbReference>
<comment type="caution">
    <text evidence="1">The sequence shown here is derived from an EMBL/GenBank/DDBJ whole genome shotgun (WGS) entry which is preliminary data.</text>
</comment>
<gene>
    <name evidence="1" type="ORF">ILUMI_15750</name>
</gene>
<evidence type="ECO:0000313" key="1">
    <source>
        <dbReference type="EMBL" id="KAF2890423.1"/>
    </source>
</evidence>
<feature type="non-terminal residue" evidence="1">
    <location>
        <position position="1"/>
    </location>
</feature>
<proteinExistence type="predicted"/>
<protein>
    <submittedName>
        <fullName evidence="1">Uncharacterized protein</fullName>
    </submittedName>
</protein>
<dbReference type="OrthoDB" id="8016451at2759"/>
<sequence length="117" mass="13480">ELSDNGFQRQFVATHMKSLVPKYRRVVEGSTRGNNIAYYFTVNGVRRRVYMTFFLDTLNIRDGFIRTTWAKPKDCTIVEKDIRGNHSRHQTVKESVKDSGADHQGVCRWVADPGSNE</sequence>
<evidence type="ECO:0000313" key="2">
    <source>
        <dbReference type="Proteomes" id="UP000801492"/>
    </source>
</evidence>
<dbReference type="EMBL" id="VTPC01052788">
    <property type="protein sequence ID" value="KAF2890423.1"/>
    <property type="molecule type" value="Genomic_DNA"/>
</dbReference>
<name>A0A8K0CN02_IGNLU</name>